<proteinExistence type="predicted"/>
<name>A0A922SYD5_9PLEO</name>
<evidence type="ECO:0000256" key="1">
    <source>
        <dbReference type="SAM" id="MobiDB-lite"/>
    </source>
</evidence>
<dbReference type="AlphaFoldDB" id="A0A922SYD5"/>
<dbReference type="EMBL" id="NRDI02000008">
    <property type="protein sequence ID" value="KAI1513955.1"/>
    <property type="molecule type" value="Genomic_DNA"/>
</dbReference>
<feature type="compositionally biased region" description="Basic residues" evidence="1">
    <location>
        <begin position="301"/>
        <end position="311"/>
    </location>
</feature>
<comment type="caution">
    <text evidence="2">The sequence shown here is derived from an EMBL/GenBank/DDBJ whole genome shotgun (WGS) entry which is preliminary data.</text>
</comment>
<sequence>MSLDSANRTQGEVDNGYGSVIPDFLSDTSFSLAATLQMPVDAEHSDDDEDAFQGSPTFTATLQAPFQQPDVHFLASTFAPSTPPRTNPIQQSRHTRPSHLHLHLHRRPSTMSAFSFEQATTKKATYYSHALSSSDKLALAHGEKNHNHKEWTPKDLVTHHEARKDLVPGGVMPKMDKVRALAGIECDRQDSRRALAQEVKDQVGTTFMWRVGVFADDVRKGKEEGAGYTYTYDYAGRMQMTSDTPSPPSLSLSPRRPSLPLSQSYPNLTIATTTSTTSSHHVRATSTGDYFSHHQQPRSTRPARRSAHRASRNISPLASVSGTSSDSSTRVRSPLAQEVRFRRNPEVTFDAFLVPHKSGKGEAFVDAVNARGVEEGKMGVGVEDGGEVKGMGRIGRLGKMPSMSSLLG</sequence>
<organism evidence="2 3">
    <name type="scientific">Pyrenophora tritici-repentis</name>
    <dbReference type="NCBI Taxonomy" id="45151"/>
    <lineage>
        <taxon>Eukaryota</taxon>
        <taxon>Fungi</taxon>
        <taxon>Dikarya</taxon>
        <taxon>Ascomycota</taxon>
        <taxon>Pezizomycotina</taxon>
        <taxon>Dothideomycetes</taxon>
        <taxon>Pleosporomycetidae</taxon>
        <taxon>Pleosporales</taxon>
        <taxon>Pleosporineae</taxon>
        <taxon>Pleosporaceae</taxon>
        <taxon>Pyrenophora</taxon>
    </lineage>
</organism>
<accession>A0A922SYD5</accession>
<feature type="compositionally biased region" description="Low complexity" evidence="1">
    <location>
        <begin position="249"/>
        <end position="262"/>
    </location>
</feature>
<feature type="compositionally biased region" description="Low complexity" evidence="1">
    <location>
        <begin position="269"/>
        <end position="287"/>
    </location>
</feature>
<reference evidence="3" key="1">
    <citation type="journal article" date="2022" name="Microb. Genom.">
        <title>A global pangenome for the wheat fungal pathogen Pyrenophora tritici-repentis and prediction of effector protein structural homology.</title>
        <authorList>
            <person name="Moolhuijzen P.M."/>
            <person name="See P.T."/>
            <person name="Shi G."/>
            <person name="Powell H.R."/>
            <person name="Cockram J."/>
            <person name="Jorgensen L.N."/>
            <person name="Benslimane H."/>
            <person name="Strelkov S.E."/>
            <person name="Turner J."/>
            <person name="Liu Z."/>
            <person name="Moffat C.S."/>
        </authorList>
    </citation>
    <scope>NUCLEOTIDE SEQUENCE [LARGE SCALE GENOMIC DNA]</scope>
</reference>
<protein>
    <submittedName>
        <fullName evidence="2">Uncharacterized protein</fullName>
    </submittedName>
</protein>
<gene>
    <name evidence="2" type="ORF">Ptr86124_006585</name>
</gene>
<evidence type="ECO:0000313" key="2">
    <source>
        <dbReference type="EMBL" id="KAI1513955.1"/>
    </source>
</evidence>
<feature type="compositionally biased region" description="Low complexity" evidence="1">
    <location>
        <begin position="319"/>
        <end position="333"/>
    </location>
</feature>
<dbReference type="Proteomes" id="UP000249757">
    <property type="component" value="Unassembled WGS sequence"/>
</dbReference>
<evidence type="ECO:0000313" key="3">
    <source>
        <dbReference type="Proteomes" id="UP000249757"/>
    </source>
</evidence>
<keyword evidence="3" id="KW-1185">Reference proteome</keyword>
<feature type="region of interest" description="Disordered" evidence="1">
    <location>
        <begin position="239"/>
        <end position="337"/>
    </location>
</feature>